<dbReference type="Proteomes" id="UP000294613">
    <property type="component" value="Unassembled WGS sequence"/>
</dbReference>
<evidence type="ECO:0000313" key="4">
    <source>
        <dbReference type="EMBL" id="TCS70204.1"/>
    </source>
</evidence>
<organism evidence="4 5">
    <name type="scientific">Faecalimonas umbilicata</name>
    <dbReference type="NCBI Taxonomy" id="1912855"/>
    <lineage>
        <taxon>Bacteria</taxon>
        <taxon>Bacillati</taxon>
        <taxon>Bacillota</taxon>
        <taxon>Clostridia</taxon>
        <taxon>Lachnospirales</taxon>
        <taxon>Lachnospiraceae</taxon>
        <taxon>Faecalimonas</taxon>
    </lineage>
</organism>
<reference evidence="4 5" key="2">
    <citation type="submission" date="2019-03" db="EMBL/GenBank/DDBJ databases">
        <title>Genomic Encyclopedia of Type Strains, Phase IV (KMG-IV): sequencing the most valuable type-strain genomes for metagenomic binning, comparative biology and taxonomic classification.</title>
        <authorList>
            <person name="Goeker M."/>
        </authorList>
    </citation>
    <scope>NUCLEOTIDE SEQUENCE [LARGE SCALE GENOMIC DNA]</scope>
    <source>
        <strain evidence="4 5">DSM 103426</strain>
    </source>
</reference>
<evidence type="ECO:0000256" key="2">
    <source>
        <dbReference type="SAM" id="Phobius"/>
    </source>
</evidence>
<dbReference type="RefSeq" id="WP_009263592.1">
    <property type="nucleotide sequence ID" value="NZ_AP031411.1"/>
</dbReference>
<feature type="transmembrane region" description="Helical" evidence="2">
    <location>
        <begin position="117"/>
        <end position="150"/>
    </location>
</feature>
<dbReference type="Pfam" id="PF22564">
    <property type="entry name" value="HAAS"/>
    <property type="match status" value="1"/>
</dbReference>
<sequence length="235" mass="25428">MNRIEFMLELAALLQDVPVEERTDAMQYYNDYFDAAGEENEQKVISELESPKKVAEKLKAGLDGRSDLGGAFTENGYQDFQFDSRKMPVSGEYPYEQSRSEERGTYENERHNRTAKVILLAAIILIGAPIVIPLVIAIIGVIFGVVIGIVAAVAGIGMGTIAILISGIFTAGVGIVHMFTAVGEGLLVSGIGLLLTAVGLLGSMAVLWVILKVVPFLFQGAVNICRKILQRGVRR</sequence>
<dbReference type="GeneID" id="97507849"/>
<evidence type="ECO:0000256" key="1">
    <source>
        <dbReference type="SAM" id="MobiDB-lite"/>
    </source>
</evidence>
<dbReference type="AlphaFoldDB" id="A0A4R3JUK2"/>
<dbReference type="EMBL" id="SLZV01000001">
    <property type="protein sequence ID" value="TCS70204.1"/>
    <property type="molecule type" value="Genomic_DNA"/>
</dbReference>
<protein>
    <submittedName>
        <fullName evidence="4">Putative membrane protein</fullName>
    </submittedName>
</protein>
<accession>A0A4R3JUK2</accession>
<reference evidence="3 6" key="1">
    <citation type="journal article" date="2018" name="Int. J. Syst. Evol. Microbiol.">
        <title>Draft Genome Sequence of Faecalimonas umbilicata JCM 30896T, an Acetate-Producing Bacterium Isolated from Human Feces.</title>
        <authorList>
            <person name="Sakamoto M."/>
            <person name="Ikeyama N."/>
            <person name="Yuki M."/>
            <person name="Ohkuma M."/>
        </authorList>
    </citation>
    <scope>NUCLEOTIDE SEQUENCE [LARGE SCALE GENOMIC DNA]</scope>
    <source>
        <strain evidence="3 6">EGH7</strain>
    </source>
</reference>
<feature type="region of interest" description="Disordered" evidence="1">
    <location>
        <begin position="88"/>
        <end position="108"/>
    </location>
</feature>
<keyword evidence="2" id="KW-0812">Transmembrane</keyword>
<keyword evidence="2" id="KW-1133">Transmembrane helix</keyword>
<comment type="caution">
    <text evidence="4">The sequence shown here is derived from an EMBL/GenBank/DDBJ whole genome shotgun (WGS) entry which is preliminary data.</text>
</comment>
<keyword evidence="2" id="KW-0472">Membrane</keyword>
<proteinExistence type="predicted"/>
<name>A0A4R3JUK2_9FIRM</name>
<keyword evidence="6" id="KW-1185">Reference proteome</keyword>
<evidence type="ECO:0000313" key="5">
    <source>
        <dbReference type="Proteomes" id="UP000294613"/>
    </source>
</evidence>
<evidence type="ECO:0000313" key="6">
    <source>
        <dbReference type="Proteomes" id="UP000702954"/>
    </source>
</evidence>
<evidence type="ECO:0000313" key="3">
    <source>
        <dbReference type="EMBL" id="GBU04172.1"/>
    </source>
</evidence>
<gene>
    <name evidence="4" type="ORF">EDD74_10152</name>
    <name evidence="3" type="ORF">FAEUMB_07130</name>
</gene>
<feature type="compositionally biased region" description="Basic and acidic residues" evidence="1">
    <location>
        <begin position="98"/>
        <end position="108"/>
    </location>
</feature>
<dbReference type="EMBL" id="BHEO01000002">
    <property type="protein sequence ID" value="GBU04172.1"/>
    <property type="molecule type" value="Genomic_DNA"/>
</dbReference>
<dbReference type="Proteomes" id="UP000702954">
    <property type="component" value="Unassembled WGS sequence"/>
</dbReference>